<evidence type="ECO:0000313" key="2">
    <source>
        <dbReference type="Proteomes" id="UP001165121"/>
    </source>
</evidence>
<dbReference type="AlphaFoldDB" id="A0A9W6U449"/>
<evidence type="ECO:0000313" key="1">
    <source>
        <dbReference type="EMBL" id="GMF25103.1"/>
    </source>
</evidence>
<organism evidence="1 2">
    <name type="scientific">Phytophthora fragariaefolia</name>
    <dbReference type="NCBI Taxonomy" id="1490495"/>
    <lineage>
        <taxon>Eukaryota</taxon>
        <taxon>Sar</taxon>
        <taxon>Stramenopiles</taxon>
        <taxon>Oomycota</taxon>
        <taxon>Peronosporomycetes</taxon>
        <taxon>Peronosporales</taxon>
        <taxon>Peronosporaceae</taxon>
        <taxon>Phytophthora</taxon>
    </lineage>
</organism>
<dbReference type="OrthoDB" id="552115at2759"/>
<name>A0A9W6U449_9STRA</name>
<reference evidence="1" key="1">
    <citation type="submission" date="2023-04" db="EMBL/GenBank/DDBJ databases">
        <title>Phytophthora fragariaefolia NBRC 109709.</title>
        <authorList>
            <person name="Ichikawa N."/>
            <person name="Sato H."/>
            <person name="Tonouchi N."/>
        </authorList>
    </citation>
    <scope>NUCLEOTIDE SEQUENCE</scope>
    <source>
        <strain evidence="1">NBRC 109709</strain>
    </source>
</reference>
<comment type="caution">
    <text evidence="1">The sequence shown here is derived from an EMBL/GenBank/DDBJ whole genome shotgun (WGS) entry which is preliminary data.</text>
</comment>
<dbReference type="Proteomes" id="UP001165121">
    <property type="component" value="Unassembled WGS sequence"/>
</dbReference>
<sequence length="284" mass="31364">MTRFGIFISCEHTLGQDVLLHTHGERDVVVTQHNLQLLPSDTVWLGPFLVVFSVKVQQNIYTSEFGVSRSTNNNNHLRNNIPYFVISLSLMIRLTSSMTDWDTVTARRAKPAQAPEPRQHSLEWTMHSHTADIAKTFIASSSMPIHLSSPTERRVTIKVETASFGVDAVNASITPTSLHDDFVNMMKTQGLEKMATEAGLLRNGALVESLQQATPSSAANTPVKCAAGKNPVLASAPLLSPSFTTPYAYIFKKPSYPEVGSDCSVLTLIVLHLFTVRQERRENT</sequence>
<keyword evidence="2" id="KW-1185">Reference proteome</keyword>
<gene>
    <name evidence="1" type="ORF">Pfra01_000440700</name>
</gene>
<protein>
    <submittedName>
        <fullName evidence="1">Unnamed protein product</fullName>
    </submittedName>
</protein>
<proteinExistence type="predicted"/>
<dbReference type="EMBL" id="BSXT01000348">
    <property type="protein sequence ID" value="GMF25103.1"/>
    <property type="molecule type" value="Genomic_DNA"/>
</dbReference>
<accession>A0A9W6U449</accession>